<proteinExistence type="predicted"/>
<evidence type="ECO:0008006" key="3">
    <source>
        <dbReference type="Google" id="ProtNLM"/>
    </source>
</evidence>
<sequence>MKIKQQALQFFIILLMVLGICNSCQEKNKTQNTEAASSFYTIPFDEIVKNKREVKLSEFASEAKIIQFENILEAMLGDVEDIELTKDYIFVKFWEHPVLQFSHDGKFIRDIGKRGKGPGEYGTCMKLSIDEKDEKVYIHTGELDVKVFNFKGDYLKTYNYEALENFMCFWIWGRDSCLISYFEPIDGTEPFVFIEHDAKGDTLQTIANHIFWDSKGEFGSITPFFGVQNFYYCFNGKSHLKGAYNDTIYTYNNSNKLVPKYCIDLGRYKLPDDLIYERKRTRPVPDNLIWTGVHETSDNIFIPYGYHYDIEKPELRNEKQGLVLYKKNTKVGLAIKETKQGGLIDDITGGPDFRPKTTNGNTAIMLVTALDMKLYLESDAFKNKAVKFPEEKEKLIQLNKTLNENDNHFLVLVKLKD</sequence>
<comment type="caution">
    <text evidence="1">The sequence shown here is derived from an EMBL/GenBank/DDBJ whole genome shotgun (WGS) entry which is preliminary data.</text>
</comment>
<dbReference type="STRING" id="1544798.LH29_10195"/>
<keyword evidence="2" id="KW-1185">Reference proteome</keyword>
<organism evidence="1 2">
    <name type="scientific">Draconibacterium sediminis</name>
    <dbReference type="NCBI Taxonomy" id="1544798"/>
    <lineage>
        <taxon>Bacteria</taxon>
        <taxon>Pseudomonadati</taxon>
        <taxon>Bacteroidota</taxon>
        <taxon>Bacteroidia</taxon>
        <taxon>Marinilabiliales</taxon>
        <taxon>Prolixibacteraceae</taxon>
        <taxon>Draconibacterium</taxon>
    </lineage>
</organism>
<dbReference type="InterPro" id="IPR011042">
    <property type="entry name" value="6-blade_b-propeller_TolB-like"/>
</dbReference>
<dbReference type="OrthoDB" id="1110188at2"/>
<name>A0A0D8JG34_9BACT</name>
<dbReference type="Proteomes" id="UP000032544">
    <property type="component" value="Unassembled WGS sequence"/>
</dbReference>
<dbReference type="AlphaFoldDB" id="A0A0D8JG34"/>
<protein>
    <recommendedName>
        <fullName evidence="3">6-bladed beta-propeller</fullName>
    </recommendedName>
</protein>
<dbReference type="Gene3D" id="2.120.10.30">
    <property type="entry name" value="TolB, C-terminal domain"/>
    <property type="match status" value="1"/>
</dbReference>
<evidence type="ECO:0000313" key="2">
    <source>
        <dbReference type="Proteomes" id="UP000032544"/>
    </source>
</evidence>
<dbReference type="RefSeq" id="WP_045028216.1">
    <property type="nucleotide sequence ID" value="NZ_JRHC01000001.1"/>
</dbReference>
<evidence type="ECO:0000313" key="1">
    <source>
        <dbReference type="EMBL" id="KJF45684.1"/>
    </source>
</evidence>
<dbReference type="Pfam" id="PF17170">
    <property type="entry name" value="DUF5128"/>
    <property type="match status" value="1"/>
</dbReference>
<reference evidence="1 2" key="1">
    <citation type="submission" date="2014-09" db="EMBL/GenBank/DDBJ databases">
        <title>Draft Genome Sequence of Draconibacterium sp. JN14CK-3.</title>
        <authorList>
            <person name="Dong C."/>
            <person name="Lai Q."/>
            <person name="Shao Z."/>
        </authorList>
    </citation>
    <scope>NUCLEOTIDE SEQUENCE [LARGE SCALE GENOMIC DNA]</scope>
    <source>
        <strain evidence="1 2">JN14CK-3</strain>
    </source>
</reference>
<gene>
    <name evidence="1" type="ORF">LH29_10195</name>
</gene>
<accession>A0A0D8JG34</accession>
<dbReference type="EMBL" id="JRHC01000001">
    <property type="protein sequence ID" value="KJF45684.1"/>
    <property type="molecule type" value="Genomic_DNA"/>
</dbReference>